<dbReference type="AlphaFoldDB" id="A0A415LYP6"/>
<dbReference type="EMBL" id="QROV01000017">
    <property type="protein sequence ID" value="RHL57128.1"/>
    <property type="molecule type" value="Genomic_DNA"/>
</dbReference>
<dbReference type="Proteomes" id="UP000283616">
    <property type="component" value="Unassembled WGS sequence"/>
</dbReference>
<proteinExistence type="predicted"/>
<evidence type="ECO:0000313" key="2">
    <source>
        <dbReference type="Proteomes" id="UP000283616"/>
    </source>
</evidence>
<name>A0A415LYP6_BACT4</name>
<comment type="caution">
    <text evidence="1">The sequence shown here is derived from an EMBL/GenBank/DDBJ whole genome shotgun (WGS) entry which is preliminary data.</text>
</comment>
<evidence type="ECO:0000313" key="1">
    <source>
        <dbReference type="EMBL" id="RHL57128.1"/>
    </source>
</evidence>
<gene>
    <name evidence="1" type="ORF">DW011_15290</name>
</gene>
<accession>A0A415LYP6</accession>
<organism evidence="1 2">
    <name type="scientific">Bacteroides thetaiotaomicron</name>
    <dbReference type="NCBI Taxonomy" id="818"/>
    <lineage>
        <taxon>Bacteria</taxon>
        <taxon>Pseudomonadati</taxon>
        <taxon>Bacteroidota</taxon>
        <taxon>Bacteroidia</taxon>
        <taxon>Bacteroidales</taxon>
        <taxon>Bacteroidaceae</taxon>
        <taxon>Bacteroides</taxon>
    </lineage>
</organism>
<reference evidence="1 2" key="1">
    <citation type="submission" date="2018-08" db="EMBL/GenBank/DDBJ databases">
        <title>A genome reference for cultivated species of the human gut microbiota.</title>
        <authorList>
            <person name="Zou Y."/>
            <person name="Xue W."/>
            <person name="Luo G."/>
        </authorList>
    </citation>
    <scope>NUCLEOTIDE SEQUENCE [LARGE SCALE GENOMIC DNA]</scope>
    <source>
        <strain evidence="1 2">AF37-12</strain>
    </source>
</reference>
<sequence>MSVFVKHFSKKVPHRWYRHGRKVFRLTPKSMFDKKSRTFHYECIENNYKSGCYIIGFNLYDDMIPITEDEWRNAMENCINPY</sequence>
<dbReference type="RefSeq" id="WP_052587991.1">
    <property type="nucleotide sequence ID" value="NZ_CAXSVM010000001.1"/>
</dbReference>
<protein>
    <submittedName>
        <fullName evidence="1">Uncharacterized protein</fullName>
    </submittedName>
</protein>